<dbReference type="PANTHER" id="PTHR12223">
    <property type="entry name" value="VESICULAR MANNOSE-BINDING LECTIN"/>
    <property type="match status" value="1"/>
</dbReference>
<keyword evidence="2" id="KW-1185">Reference proteome</keyword>
<dbReference type="SUPFAM" id="SSF49899">
    <property type="entry name" value="Concanavalin A-like lectins/glucanases"/>
    <property type="match status" value="1"/>
</dbReference>
<dbReference type="CDD" id="cd01951">
    <property type="entry name" value="lectin_L-type"/>
    <property type="match status" value="1"/>
</dbReference>
<accession>A0ABR8PW98</accession>
<dbReference type="InterPro" id="IPR013320">
    <property type="entry name" value="ConA-like_dom_sf"/>
</dbReference>
<dbReference type="EMBL" id="JACSRA010000023">
    <property type="protein sequence ID" value="MBD7912436.1"/>
    <property type="molecule type" value="Genomic_DNA"/>
</dbReference>
<name>A0ABR8PW98_9CLOT</name>
<dbReference type="Proteomes" id="UP000627781">
    <property type="component" value="Unassembled WGS sequence"/>
</dbReference>
<organism evidence="1 2">
    <name type="scientific">Clostridium cibarium</name>
    <dbReference type="NCBI Taxonomy" id="2762247"/>
    <lineage>
        <taxon>Bacteria</taxon>
        <taxon>Bacillati</taxon>
        <taxon>Bacillota</taxon>
        <taxon>Clostridia</taxon>
        <taxon>Eubacteriales</taxon>
        <taxon>Clostridiaceae</taxon>
        <taxon>Clostridium</taxon>
    </lineage>
</organism>
<evidence type="ECO:0000313" key="1">
    <source>
        <dbReference type="EMBL" id="MBD7912436.1"/>
    </source>
</evidence>
<comment type="caution">
    <text evidence="1">The sequence shown here is derived from an EMBL/GenBank/DDBJ whole genome shotgun (WGS) entry which is preliminary data.</text>
</comment>
<dbReference type="Gene3D" id="2.60.120.200">
    <property type="match status" value="1"/>
</dbReference>
<proteinExistence type="predicted"/>
<dbReference type="InterPro" id="IPR051136">
    <property type="entry name" value="Intracellular_Lectin-GPT"/>
</dbReference>
<gene>
    <name evidence="1" type="ORF">H9661_13815</name>
</gene>
<sequence length="2000" mass="218877">MIKLVKYILRTSVVTLSLALLINVPKVYTYAAEENKLVNNSEAAKTITATKEKNTNEKNKLFETNYVVNNVATSNVSAVAATEDGKLTEEDKALQRINDGVEDLSDYTLLKIRKVKSDNLNIIKKLIQDEKVKKGSNLTREDISTTVSNGLKNITTVLDKINLGGATVDEYKFLEITVVNDSNLKDINEWLKGQGFTNINTLKDAVNRIVQAIQNINNGIETANDYKTLQINSVEEDYVPLIRKEIASVKVQKAGDLTKSEISDVATKAVNKINAILDFISQGKATVLDYTYIGVVNVNNINLQDVNLWMRGKKWIKLTDEIGMINTIVEPLRKINAGIEAEKDYEILGIDGVNQSNLEAVRAVIAEKKQIKGAELTKLEIADAVDEAVRLIDFFDAINSGTATLDDYNYIGATGVNDSNLQDLNEELKGKDYKTLKKVQDNIDVFNKAIKNINQGIDSIADYGTLKIEGVTENNIEFVRADIKEARDNKKSDLTKAEIKDIVTASLKKFKAIEAINNGAATIEDYTLLGITVVTDVNIKFINDNIKGNNYKTLEEITVKVQKLIKVYDAYLRINLGAGTLDDYELIGAVISRVDLLNYINVELTDKGYFTLVEVQAKIDVVIKVRVAIENINNGTATIDDYATIGAVGVTVDNLVYVNAELKGKNLKTLPEIQVKIDVVVKFTAVIERIDAGTATVDDYTAIGITVVNDINLAYVNGQVVGKGYLTVAEIKVAVETAIKFKGIFEKVNLGIATVEDYQFIGITGVTIQNLAYVNAHVRGKKFVTVDTLQARVDIVVEIYESILKINKIYENINLGQAAVEDYAYIGVVGVTVDNLTYINADLKGKGYVTSTDIQLRVNVLVKVYDAFVRINAGEATLDDYKLIGVVGVTAENLAYVNLNVKGSSYFVLADVQAKVDVIVNMYNSFVKVNTGEATLDDYKLIGVVGVTVKNLAYVNLNVKGSSYFVLADVQAKVDVIVKMYNSFVRINAGEGTVDDYNTIGVVGITVDNLAYVNLNVRGNNFFVTADVQAKVDVLVKLFDAYVRIGADTAQVDDYILIGANGVTVDNLPYINADLKGRKYTVLTDVQARIDIVVKLYPSFTRINAGEGTVVDYELMGAIGVTVDNLIYVNADLKGKNYLTATEIKARVEVNINIYNALIRINAGEGTLDDYNVVGAVGVTVDNLIYVNSNIKGLGLGTYDEVKTKVKTIVAQYELDLKVTAILGRINAGEATVDDYAFINIKGVTVDNLIYVNADLKGRGARTHLDIQARVNVIANLYASFVRVNAGEATLADYTVLGITGVTVDNLIYVNADLKGKNYVTSAEIQARINVSNKVYVALGRIDAGEGTIDDYTLLGIVEVTVDNLGYVNGELKGGKLLTVEEAKVKAINVVNVYNALIKINIGEATIDDYVLIGAVGVTVDNLIYVNIDLKDKNYMNLKDIQVRINMVINIRNALGKINAGEGTVDDYVFIGTSGVTVDNLIYVNAELQGKVCNYPSEVQTVINKVLSSVDILIRINYGKATIDDYVKLGISGVTENNIDFINEQVKGKKYLTVSEVKVAVDNEVAIYISLGKMNDGKATVEDYQLLGLVEVNIDNIFYVNEALKGKHFMSVGEVTAQVNNVVKYHQAFDRIVSGHGALEDYTLVNITGVTGENLIFINDGVARKGCKTVEEIQGYITDSALLIQTLIRVNNGEATLDDYYYLGIKDVTVDNLIYVNADIKGKKYTEPAKLLIDIQVIINVNNSYIKVKNGKGTLEDFVTIGIKGVTEANLVKVNDAILKGDIIKFKDDNLSNKIKVLQASIDIVTAEEPAYSGFGTTKKVADYIQLTPLATWQSGGIWCDNSIDTTNGFILNFEYCIGGGRGDSHGGADGLVVNLAPKKGNFGGQGGDLNFNGPGTYGVEFDSYVNEFDPGCKHVAIIKDSVANHLAYKADMRVDDNVWHSVRIEYVSDNIQIYIDNQLELEYKGIKLDKQIFIGISASTGAGYNQHLIRNITSKVKTI</sequence>
<protein>
    <submittedName>
        <fullName evidence="1">Uncharacterized protein</fullName>
    </submittedName>
</protein>
<reference evidence="1 2" key="1">
    <citation type="submission" date="2020-08" db="EMBL/GenBank/DDBJ databases">
        <title>A Genomic Blueprint of the Chicken Gut Microbiome.</title>
        <authorList>
            <person name="Gilroy R."/>
            <person name="Ravi A."/>
            <person name="Getino M."/>
            <person name="Pursley I."/>
            <person name="Horton D.L."/>
            <person name="Alikhan N.-F."/>
            <person name="Baker D."/>
            <person name="Gharbi K."/>
            <person name="Hall N."/>
            <person name="Watson M."/>
            <person name="Adriaenssens E.M."/>
            <person name="Foster-Nyarko E."/>
            <person name="Jarju S."/>
            <person name="Secka A."/>
            <person name="Antonio M."/>
            <person name="Oren A."/>
            <person name="Chaudhuri R."/>
            <person name="La Ragione R.M."/>
            <person name="Hildebrand F."/>
            <person name="Pallen M.J."/>
        </authorList>
    </citation>
    <scope>NUCLEOTIDE SEQUENCE [LARGE SCALE GENOMIC DNA]</scope>
    <source>
        <strain evidence="1 2">Sa3CVN1</strain>
    </source>
</reference>
<evidence type="ECO:0000313" key="2">
    <source>
        <dbReference type="Proteomes" id="UP000627781"/>
    </source>
</evidence>
<dbReference type="InterPro" id="IPR056573">
    <property type="entry name" value="Lectin_L-type_dom"/>
</dbReference>
<dbReference type="RefSeq" id="WP_191769383.1">
    <property type="nucleotide sequence ID" value="NZ_JACSRA010000023.1"/>
</dbReference>